<accession>A0A286UPF6</accession>
<keyword evidence="2" id="KW-1185">Reference proteome</keyword>
<dbReference type="Proteomes" id="UP000217199">
    <property type="component" value="Unassembled WGS sequence"/>
</dbReference>
<proteinExistence type="predicted"/>
<reference evidence="1 2" key="1">
    <citation type="journal article" date="2017" name="Mol. Ecol.">
        <title>Comparative and population genomic landscape of Phellinus noxius: A hypervariable fungus causing root rot in trees.</title>
        <authorList>
            <person name="Chung C.L."/>
            <person name="Lee T.J."/>
            <person name="Akiba M."/>
            <person name="Lee H.H."/>
            <person name="Kuo T.H."/>
            <person name="Liu D."/>
            <person name="Ke H.M."/>
            <person name="Yokoi T."/>
            <person name="Roa M.B."/>
            <person name="Lu M.J."/>
            <person name="Chang Y.Y."/>
            <person name="Ann P.J."/>
            <person name="Tsai J.N."/>
            <person name="Chen C.Y."/>
            <person name="Tzean S.S."/>
            <person name="Ota Y."/>
            <person name="Hattori T."/>
            <person name="Sahashi N."/>
            <person name="Liou R.F."/>
            <person name="Kikuchi T."/>
            <person name="Tsai I.J."/>
        </authorList>
    </citation>
    <scope>NUCLEOTIDE SEQUENCE [LARGE SCALE GENOMIC DNA]</scope>
    <source>
        <strain evidence="1 2">FFPRI411160</strain>
    </source>
</reference>
<protein>
    <submittedName>
        <fullName evidence="1">Uncharacterized protein</fullName>
    </submittedName>
</protein>
<evidence type="ECO:0000313" key="1">
    <source>
        <dbReference type="EMBL" id="PAV21355.1"/>
    </source>
</evidence>
<dbReference type="AlphaFoldDB" id="A0A286UPF6"/>
<sequence>MKEYNTQRIYDERSPPSVFRGWLTKLRGILTFNPHVRQEGETEIFDAHAYKAYLREQRLKQKSPQTSPIFAFQTPLSPIVSWFTSTILGLFNA</sequence>
<dbReference type="OrthoDB" id="3268793at2759"/>
<comment type="caution">
    <text evidence="1">The sequence shown here is derived from an EMBL/GenBank/DDBJ whole genome shotgun (WGS) entry which is preliminary data.</text>
</comment>
<evidence type="ECO:0000313" key="2">
    <source>
        <dbReference type="Proteomes" id="UP000217199"/>
    </source>
</evidence>
<dbReference type="EMBL" id="NBII01000003">
    <property type="protein sequence ID" value="PAV21355.1"/>
    <property type="molecule type" value="Genomic_DNA"/>
</dbReference>
<dbReference type="InParanoid" id="A0A286UPF6"/>
<name>A0A286UPF6_9AGAM</name>
<organism evidence="1 2">
    <name type="scientific">Pyrrhoderma noxium</name>
    <dbReference type="NCBI Taxonomy" id="2282107"/>
    <lineage>
        <taxon>Eukaryota</taxon>
        <taxon>Fungi</taxon>
        <taxon>Dikarya</taxon>
        <taxon>Basidiomycota</taxon>
        <taxon>Agaricomycotina</taxon>
        <taxon>Agaricomycetes</taxon>
        <taxon>Hymenochaetales</taxon>
        <taxon>Hymenochaetaceae</taxon>
        <taxon>Pyrrhoderma</taxon>
    </lineage>
</organism>
<gene>
    <name evidence="1" type="ORF">PNOK_0398200</name>
</gene>